<dbReference type="WBParaSite" id="PTRK_0000574300.1">
    <property type="protein sequence ID" value="PTRK_0000574300.1"/>
    <property type="gene ID" value="PTRK_0000574300"/>
</dbReference>
<evidence type="ECO:0000256" key="2">
    <source>
        <dbReference type="ARBA" id="ARBA00023157"/>
    </source>
</evidence>
<keyword evidence="2 3" id="KW-1015">Disulfide bond</keyword>
<accession>A0A0N4ZDT7</accession>
<evidence type="ECO:0000259" key="6">
    <source>
        <dbReference type="PROSITE" id="PS51670"/>
    </source>
</evidence>
<feature type="disulfide bond" evidence="3">
    <location>
        <begin position="341"/>
        <end position="375"/>
    </location>
</feature>
<name>A0A0N4ZDT7_PARTI</name>
<protein>
    <submittedName>
        <fullName evidence="8">ShKT domain-containing protein</fullName>
    </submittedName>
</protein>
<dbReference type="AlphaFoldDB" id="A0A0N4ZDT7"/>
<dbReference type="PANTHER" id="PTHR46219">
    <property type="entry name" value="PROTEIN CBG11138"/>
    <property type="match status" value="1"/>
</dbReference>
<feature type="domain" description="ShKT" evidence="6">
    <location>
        <begin position="285"/>
        <end position="323"/>
    </location>
</feature>
<evidence type="ECO:0000256" key="1">
    <source>
        <dbReference type="ARBA" id="ARBA00022729"/>
    </source>
</evidence>
<feature type="chain" id="PRO_5005891730" evidence="5">
    <location>
        <begin position="22"/>
        <end position="375"/>
    </location>
</feature>
<evidence type="ECO:0000256" key="4">
    <source>
        <dbReference type="SAM" id="MobiDB-lite"/>
    </source>
</evidence>
<reference evidence="8" key="1">
    <citation type="submission" date="2017-02" db="UniProtKB">
        <authorList>
            <consortium name="WormBaseParasite"/>
        </authorList>
    </citation>
    <scope>IDENTIFICATION</scope>
</reference>
<evidence type="ECO:0000256" key="5">
    <source>
        <dbReference type="SAM" id="SignalP"/>
    </source>
</evidence>
<dbReference type="PROSITE" id="PS51670">
    <property type="entry name" value="SHKT"/>
    <property type="match status" value="3"/>
</dbReference>
<keyword evidence="1 5" id="KW-0732">Signal</keyword>
<dbReference type="FunFam" id="1.10.10.1940:FF:000002">
    <property type="entry name" value="PHAryngeal gland Toxin-related"/>
    <property type="match status" value="1"/>
</dbReference>
<evidence type="ECO:0000256" key="3">
    <source>
        <dbReference type="PROSITE-ProRule" id="PRU01005"/>
    </source>
</evidence>
<dbReference type="Proteomes" id="UP000038045">
    <property type="component" value="Unplaced"/>
</dbReference>
<keyword evidence="7" id="KW-1185">Reference proteome</keyword>
<dbReference type="STRING" id="131310.A0A0N4ZDT7"/>
<evidence type="ECO:0000313" key="8">
    <source>
        <dbReference type="WBParaSite" id="PTRK_0000574300.1"/>
    </source>
</evidence>
<feature type="domain" description="ShKT" evidence="6">
    <location>
        <begin position="341"/>
        <end position="375"/>
    </location>
</feature>
<comment type="caution">
    <text evidence="3">Lacks conserved residue(s) required for the propagation of feature annotation.</text>
</comment>
<dbReference type="SMART" id="SM00254">
    <property type="entry name" value="ShKT"/>
    <property type="match status" value="3"/>
</dbReference>
<dbReference type="Pfam" id="PF01549">
    <property type="entry name" value="ShK"/>
    <property type="match status" value="3"/>
</dbReference>
<dbReference type="Gene3D" id="1.10.10.1940">
    <property type="match status" value="3"/>
</dbReference>
<feature type="region of interest" description="Disordered" evidence="4">
    <location>
        <begin position="133"/>
        <end position="163"/>
    </location>
</feature>
<sequence length="375" mass="38940">MSSRSFLLILITLSLAIIIKATPFDVCTDSTGCASTEACITLNSVGYCVALCVTANVATQCGATETACATASANSDPAGASICPAMEALQVAGTTDPTCLADTTCAALDPTMPICNTYTFTCEADTTTTTTEVTTTTEDTTTTDASTTTEDTTTTDVSTTTEDTTTTVAETTTSESITTTLDTTTTTIAAVVTTTESPASTNVPTTTPCGSQTGQSSNTPKCEDKVVGGNNDCESLSAYCTNPIYLDMMKDKCPKTCNYCQDLSSNNQSGNCNGGTNENTNNGNCEDKIVGGVNDCPSLAAYCTNDLYLDLMKEKCPRTCNYCSGSSTNSGSGTSSNGVTCKDILKDCSRKSYLCKLSAYKDLMKTNCARSCGFC</sequence>
<organism evidence="7 8">
    <name type="scientific">Parastrongyloides trichosuri</name>
    <name type="common">Possum-specific nematode worm</name>
    <dbReference type="NCBI Taxonomy" id="131310"/>
    <lineage>
        <taxon>Eukaryota</taxon>
        <taxon>Metazoa</taxon>
        <taxon>Ecdysozoa</taxon>
        <taxon>Nematoda</taxon>
        <taxon>Chromadorea</taxon>
        <taxon>Rhabditida</taxon>
        <taxon>Tylenchina</taxon>
        <taxon>Panagrolaimomorpha</taxon>
        <taxon>Strongyloidoidea</taxon>
        <taxon>Strongyloididae</taxon>
        <taxon>Parastrongyloides</taxon>
    </lineage>
</organism>
<proteinExistence type="predicted"/>
<evidence type="ECO:0000313" key="7">
    <source>
        <dbReference type="Proteomes" id="UP000038045"/>
    </source>
</evidence>
<dbReference type="InterPro" id="IPR003582">
    <property type="entry name" value="ShKT_dom"/>
</dbReference>
<feature type="domain" description="ShKT" evidence="6">
    <location>
        <begin position="222"/>
        <end position="260"/>
    </location>
</feature>
<dbReference type="PANTHER" id="PTHR46219:SF5">
    <property type="entry name" value="SHKT DOMAIN-CONTAINING PROTEIN"/>
    <property type="match status" value="1"/>
</dbReference>
<feature type="signal peptide" evidence="5">
    <location>
        <begin position="1"/>
        <end position="21"/>
    </location>
</feature>